<organism evidence="1">
    <name type="scientific">marine sediment metagenome</name>
    <dbReference type="NCBI Taxonomy" id="412755"/>
    <lineage>
        <taxon>unclassified sequences</taxon>
        <taxon>metagenomes</taxon>
        <taxon>ecological metagenomes</taxon>
    </lineage>
</organism>
<protein>
    <submittedName>
        <fullName evidence="1">Uncharacterized protein</fullName>
    </submittedName>
</protein>
<feature type="non-terminal residue" evidence="1">
    <location>
        <position position="51"/>
    </location>
</feature>
<evidence type="ECO:0000313" key="1">
    <source>
        <dbReference type="EMBL" id="KKL08351.1"/>
    </source>
</evidence>
<sequence>MSVENFKISIDRAKNVSEFATLLKDTKVEFTFFGARKVSKENFNKKCSVNR</sequence>
<comment type="caution">
    <text evidence="1">The sequence shown here is derived from an EMBL/GenBank/DDBJ whole genome shotgun (WGS) entry which is preliminary data.</text>
</comment>
<reference evidence="1" key="1">
    <citation type="journal article" date="2015" name="Nature">
        <title>Complex archaea that bridge the gap between prokaryotes and eukaryotes.</title>
        <authorList>
            <person name="Spang A."/>
            <person name="Saw J.H."/>
            <person name="Jorgensen S.L."/>
            <person name="Zaremba-Niedzwiedzka K."/>
            <person name="Martijn J."/>
            <person name="Lind A.E."/>
            <person name="van Eijk R."/>
            <person name="Schleper C."/>
            <person name="Guy L."/>
            <person name="Ettema T.J."/>
        </authorList>
    </citation>
    <scope>NUCLEOTIDE SEQUENCE</scope>
</reference>
<dbReference type="AlphaFoldDB" id="A0A0F9CRU8"/>
<dbReference type="EMBL" id="LAZR01042910">
    <property type="protein sequence ID" value="KKL08351.1"/>
    <property type="molecule type" value="Genomic_DNA"/>
</dbReference>
<gene>
    <name evidence="1" type="ORF">LCGC14_2576710</name>
</gene>
<name>A0A0F9CRU8_9ZZZZ</name>
<accession>A0A0F9CRU8</accession>
<proteinExistence type="predicted"/>